<dbReference type="EMBL" id="CP047045">
    <property type="protein sequence ID" value="QGZ95949.1"/>
    <property type="molecule type" value="Genomic_DNA"/>
</dbReference>
<dbReference type="SUPFAM" id="SSF51126">
    <property type="entry name" value="Pectin lyase-like"/>
    <property type="match status" value="1"/>
</dbReference>
<reference evidence="3" key="1">
    <citation type="submission" date="2019-12" db="EMBL/GenBank/DDBJ databases">
        <title>Complete genome of Terracaulis silvestris 0127_4.</title>
        <authorList>
            <person name="Vieira S."/>
            <person name="Riedel T."/>
            <person name="Sproer C."/>
            <person name="Pascual J."/>
            <person name="Boedeker C."/>
            <person name="Overmann J."/>
        </authorList>
    </citation>
    <scope>NUCLEOTIDE SEQUENCE [LARGE SCALE GENOMIC DNA]</scope>
    <source>
        <strain evidence="3">0127_4</strain>
    </source>
</reference>
<dbReference type="AlphaFoldDB" id="A0A6I6MMP3"/>
<organism evidence="2 3">
    <name type="scientific">Terricaulis silvestris</name>
    <dbReference type="NCBI Taxonomy" id="2686094"/>
    <lineage>
        <taxon>Bacteria</taxon>
        <taxon>Pseudomonadati</taxon>
        <taxon>Pseudomonadota</taxon>
        <taxon>Alphaproteobacteria</taxon>
        <taxon>Caulobacterales</taxon>
        <taxon>Caulobacteraceae</taxon>
        <taxon>Terricaulis</taxon>
    </lineage>
</organism>
<dbReference type="Proteomes" id="UP000431269">
    <property type="component" value="Chromosome"/>
</dbReference>
<accession>A0A6I6MMP3</accession>
<evidence type="ECO:0000256" key="1">
    <source>
        <dbReference type="SAM" id="SignalP"/>
    </source>
</evidence>
<dbReference type="InterPro" id="IPR011050">
    <property type="entry name" value="Pectin_lyase_fold/virulence"/>
</dbReference>
<dbReference type="PROSITE" id="PS51257">
    <property type="entry name" value="PROKAR_LIPOPROTEIN"/>
    <property type="match status" value="1"/>
</dbReference>
<protein>
    <recommendedName>
        <fullName evidence="4">Right handed beta helix domain-containing protein</fullName>
    </recommendedName>
</protein>
<feature type="chain" id="PRO_5026063564" description="Right handed beta helix domain-containing protein" evidence="1">
    <location>
        <begin position="26"/>
        <end position="398"/>
    </location>
</feature>
<keyword evidence="3" id="KW-1185">Reference proteome</keyword>
<evidence type="ECO:0008006" key="4">
    <source>
        <dbReference type="Google" id="ProtNLM"/>
    </source>
</evidence>
<sequence>MTLSRRALLASSAAIFVSAAGCATARVPTLHITPDGTGDGASWETPTNLEAIEDFSVEPGGEILIAADRGEYALTDAIEISQGGRNRKPIRIRGVNSATGEPMPAMIRGVRGEEETDVFRLLRGANHLTFSHFEFHAIGNGCFRVGAPISNITIEDCTADDIYRFLENTESGDETAASLSTFAVRRCSATRVQRGFARIRYGSRDGLFEDCRAVGVSNEGGDIPVGCALDDRAQNITYRRCIMENFQQLNAGDYWNGDGFSDEGDNRNIRYESCEARGSTDGGFDCKSNGVVLENCVAEDNKRNFRLWGDTATLTNCTSRTPNFRGAAVEIASPCHIWIGGDNAQIQLSDVTIEGDPETPILVVDSDGVRVQVSGAHPPEDANWDPGDDAEIVFAPQQ</sequence>
<proteinExistence type="predicted"/>
<name>A0A6I6MMP3_9CAUL</name>
<dbReference type="InterPro" id="IPR012334">
    <property type="entry name" value="Pectin_lyas_fold"/>
</dbReference>
<evidence type="ECO:0000313" key="3">
    <source>
        <dbReference type="Proteomes" id="UP000431269"/>
    </source>
</evidence>
<feature type="signal peptide" evidence="1">
    <location>
        <begin position="1"/>
        <end position="25"/>
    </location>
</feature>
<dbReference type="Gene3D" id="2.160.20.10">
    <property type="entry name" value="Single-stranded right-handed beta-helix, Pectin lyase-like"/>
    <property type="match status" value="1"/>
</dbReference>
<keyword evidence="1" id="KW-0732">Signal</keyword>
<gene>
    <name evidence="2" type="ORF">DSM104635_02804</name>
</gene>
<dbReference type="KEGG" id="tsv:DSM104635_02804"/>
<evidence type="ECO:0000313" key="2">
    <source>
        <dbReference type="EMBL" id="QGZ95949.1"/>
    </source>
</evidence>